<sequence>MILDFEAIHCDRRVEYYLRLVDSRTWRRIDWKFSVRRKAYGCEGSATRCGEYHNWGMSEFQQMKVEEGDVPQMVSKSVAGTKELQLCLLA</sequence>
<proteinExistence type="predicted"/>
<name>A0ACB9J5L5_9ASTR</name>
<evidence type="ECO:0000313" key="2">
    <source>
        <dbReference type="Proteomes" id="UP001056120"/>
    </source>
</evidence>
<dbReference type="Proteomes" id="UP001056120">
    <property type="component" value="Linkage Group LG05"/>
</dbReference>
<dbReference type="EMBL" id="CM042022">
    <property type="protein sequence ID" value="KAI3815065.1"/>
    <property type="molecule type" value="Genomic_DNA"/>
</dbReference>
<gene>
    <name evidence="1" type="ORF">L1987_14719</name>
</gene>
<keyword evidence="2" id="KW-1185">Reference proteome</keyword>
<accession>A0ACB9J5L5</accession>
<protein>
    <submittedName>
        <fullName evidence="1">Uncharacterized protein</fullName>
    </submittedName>
</protein>
<reference evidence="1 2" key="2">
    <citation type="journal article" date="2022" name="Mol. Ecol. Resour.">
        <title>The genomes of chicory, endive, great burdock and yacon provide insights into Asteraceae paleo-polyploidization history and plant inulin production.</title>
        <authorList>
            <person name="Fan W."/>
            <person name="Wang S."/>
            <person name="Wang H."/>
            <person name="Wang A."/>
            <person name="Jiang F."/>
            <person name="Liu H."/>
            <person name="Zhao H."/>
            <person name="Xu D."/>
            <person name="Zhang Y."/>
        </authorList>
    </citation>
    <scope>NUCLEOTIDE SEQUENCE [LARGE SCALE GENOMIC DNA]</scope>
    <source>
        <strain evidence="2">cv. Yunnan</strain>
        <tissue evidence="1">Leaves</tissue>
    </source>
</reference>
<evidence type="ECO:0000313" key="1">
    <source>
        <dbReference type="EMBL" id="KAI3815065.1"/>
    </source>
</evidence>
<reference evidence="2" key="1">
    <citation type="journal article" date="2022" name="Mol. Ecol. Resour.">
        <title>The genomes of chicory, endive, great burdock and yacon provide insights into Asteraceae palaeo-polyploidization history and plant inulin production.</title>
        <authorList>
            <person name="Fan W."/>
            <person name="Wang S."/>
            <person name="Wang H."/>
            <person name="Wang A."/>
            <person name="Jiang F."/>
            <person name="Liu H."/>
            <person name="Zhao H."/>
            <person name="Xu D."/>
            <person name="Zhang Y."/>
        </authorList>
    </citation>
    <scope>NUCLEOTIDE SEQUENCE [LARGE SCALE GENOMIC DNA]</scope>
    <source>
        <strain evidence="2">cv. Yunnan</strain>
    </source>
</reference>
<comment type="caution">
    <text evidence="1">The sequence shown here is derived from an EMBL/GenBank/DDBJ whole genome shotgun (WGS) entry which is preliminary data.</text>
</comment>
<organism evidence="1 2">
    <name type="scientific">Smallanthus sonchifolius</name>
    <dbReference type="NCBI Taxonomy" id="185202"/>
    <lineage>
        <taxon>Eukaryota</taxon>
        <taxon>Viridiplantae</taxon>
        <taxon>Streptophyta</taxon>
        <taxon>Embryophyta</taxon>
        <taxon>Tracheophyta</taxon>
        <taxon>Spermatophyta</taxon>
        <taxon>Magnoliopsida</taxon>
        <taxon>eudicotyledons</taxon>
        <taxon>Gunneridae</taxon>
        <taxon>Pentapetalae</taxon>
        <taxon>asterids</taxon>
        <taxon>campanulids</taxon>
        <taxon>Asterales</taxon>
        <taxon>Asteraceae</taxon>
        <taxon>Asteroideae</taxon>
        <taxon>Heliantheae alliance</taxon>
        <taxon>Millerieae</taxon>
        <taxon>Smallanthus</taxon>
    </lineage>
</organism>